<evidence type="ECO:0000256" key="2">
    <source>
        <dbReference type="ARBA" id="ARBA00011901"/>
    </source>
</evidence>
<dbReference type="CDD" id="cd06583">
    <property type="entry name" value="PGRP"/>
    <property type="match status" value="1"/>
</dbReference>
<dbReference type="STRING" id="871652.SAMN04515673_101491"/>
<keyword evidence="4" id="KW-0961">Cell wall biogenesis/degradation</keyword>
<dbReference type="InterPro" id="IPR002502">
    <property type="entry name" value="Amidase_domain"/>
</dbReference>
<dbReference type="PANTHER" id="PTHR30417:SF1">
    <property type="entry name" value="N-ACETYLMURAMOYL-L-ALANINE AMIDASE AMID"/>
    <property type="match status" value="1"/>
</dbReference>
<evidence type="ECO:0000256" key="4">
    <source>
        <dbReference type="ARBA" id="ARBA00023316"/>
    </source>
</evidence>
<name>A0A1I6CWE9_9RHOB</name>
<evidence type="ECO:0000313" key="7">
    <source>
        <dbReference type="Proteomes" id="UP000199302"/>
    </source>
</evidence>
<dbReference type="GO" id="GO:0009253">
    <property type="term" value="P:peptidoglycan catabolic process"/>
    <property type="evidence" value="ECO:0007669"/>
    <property type="project" value="InterPro"/>
</dbReference>
<dbReference type="GO" id="GO:0009254">
    <property type="term" value="P:peptidoglycan turnover"/>
    <property type="evidence" value="ECO:0007669"/>
    <property type="project" value="TreeGrafter"/>
</dbReference>
<sequence>MYSIRDLADGDFLYLDGGRVEHMASPHNSGNFRRKPRFLVMHYTAGSSGRSSASWFTNPAAKASAHLTIERDGSVIQSVPFTKRAWHAGRSAWRARDGARIDGLNHHSIGIELANAGACVRTASGAWTNPLGVRVSPDNIAEARHKNGAVWLHGSGNVSNPGWEIYPRDQLVAAIEIAKLLIEQYDLEDVIGHDDISPGRKTDPGPLFDMNSFRGTVFGRGEDGDLLWEVRAGTPGGLAIRTGPGKANAKAREENLAVGTKVQFNEAEGRWWFVTVLDADGGAELDGWVYSGYLVAV</sequence>
<reference evidence="6 7" key="1">
    <citation type="submission" date="2016-10" db="EMBL/GenBank/DDBJ databases">
        <authorList>
            <person name="de Groot N.N."/>
        </authorList>
    </citation>
    <scope>NUCLEOTIDE SEQUENCE [LARGE SCALE GENOMIC DNA]</scope>
    <source>
        <strain evidence="7">KMM 9023,NRIC 0796,JCM 17311,KCTC 23692</strain>
    </source>
</reference>
<evidence type="ECO:0000313" key="6">
    <source>
        <dbReference type="EMBL" id="SFQ97544.1"/>
    </source>
</evidence>
<keyword evidence="7" id="KW-1185">Reference proteome</keyword>
<evidence type="ECO:0000256" key="3">
    <source>
        <dbReference type="ARBA" id="ARBA00022801"/>
    </source>
</evidence>
<proteinExistence type="predicted"/>
<dbReference type="GO" id="GO:0071555">
    <property type="term" value="P:cell wall organization"/>
    <property type="evidence" value="ECO:0007669"/>
    <property type="project" value="UniProtKB-KW"/>
</dbReference>
<feature type="domain" description="N-acetylmuramoyl-L-alanine amidase" evidence="5">
    <location>
        <begin position="25"/>
        <end position="205"/>
    </location>
</feature>
<dbReference type="EMBL" id="FOYI01000001">
    <property type="protein sequence ID" value="SFQ97544.1"/>
    <property type="molecule type" value="Genomic_DNA"/>
</dbReference>
<dbReference type="AlphaFoldDB" id="A0A1I6CWE9"/>
<gene>
    <name evidence="6" type="ORF">SAMN04515673_101491</name>
</gene>
<dbReference type="Gene3D" id="3.40.80.10">
    <property type="entry name" value="Peptidoglycan recognition protein-like"/>
    <property type="match status" value="1"/>
</dbReference>
<evidence type="ECO:0000259" key="5">
    <source>
        <dbReference type="SMART" id="SM00644"/>
    </source>
</evidence>
<dbReference type="InterPro" id="IPR051206">
    <property type="entry name" value="NAMLAA_amidase_2"/>
</dbReference>
<dbReference type="PANTHER" id="PTHR30417">
    <property type="entry name" value="N-ACETYLMURAMOYL-L-ALANINE AMIDASE AMID"/>
    <property type="match status" value="1"/>
</dbReference>
<dbReference type="OrthoDB" id="9794842at2"/>
<protein>
    <recommendedName>
        <fullName evidence="2">N-acetylmuramoyl-L-alanine amidase</fullName>
        <ecNumber evidence="2">3.5.1.28</ecNumber>
    </recommendedName>
</protein>
<dbReference type="RefSeq" id="WP_092076225.1">
    <property type="nucleotide sequence ID" value="NZ_FOYI01000001.1"/>
</dbReference>
<dbReference type="InterPro" id="IPR036505">
    <property type="entry name" value="Amidase/PGRP_sf"/>
</dbReference>
<organism evidence="6 7">
    <name type="scientific">Poseidonocella sedimentorum</name>
    <dbReference type="NCBI Taxonomy" id="871652"/>
    <lineage>
        <taxon>Bacteria</taxon>
        <taxon>Pseudomonadati</taxon>
        <taxon>Pseudomonadota</taxon>
        <taxon>Alphaproteobacteria</taxon>
        <taxon>Rhodobacterales</taxon>
        <taxon>Roseobacteraceae</taxon>
        <taxon>Poseidonocella</taxon>
    </lineage>
</organism>
<accession>A0A1I6CWE9</accession>
<dbReference type="GO" id="GO:0008745">
    <property type="term" value="F:N-acetylmuramoyl-L-alanine amidase activity"/>
    <property type="evidence" value="ECO:0007669"/>
    <property type="project" value="UniProtKB-EC"/>
</dbReference>
<evidence type="ECO:0000256" key="1">
    <source>
        <dbReference type="ARBA" id="ARBA00001561"/>
    </source>
</evidence>
<comment type="catalytic activity">
    <reaction evidence="1">
        <text>Hydrolyzes the link between N-acetylmuramoyl residues and L-amino acid residues in certain cell-wall glycopeptides.</text>
        <dbReference type="EC" id="3.5.1.28"/>
    </reaction>
</comment>
<keyword evidence="3" id="KW-0378">Hydrolase</keyword>
<dbReference type="Pfam" id="PF01510">
    <property type="entry name" value="Amidase_2"/>
    <property type="match status" value="1"/>
</dbReference>
<dbReference type="SUPFAM" id="SSF55846">
    <property type="entry name" value="N-acetylmuramoyl-L-alanine amidase-like"/>
    <property type="match status" value="1"/>
</dbReference>
<dbReference type="EC" id="3.5.1.28" evidence="2"/>
<dbReference type="SMART" id="SM00644">
    <property type="entry name" value="Ami_2"/>
    <property type="match status" value="1"/>
</dbReference>
<dbReference type="Proteomes" id="UP000199302">
    <property type="component" value="Unassembled WGS sequence"/>
</dbReference>